<evidence type="ECO:0000256" key="1">
    <source>
        <dbReference type="ARBA" id="ARBA00004196"/>
    </source>
</evidence>
<dbReference type="SUPFAM" id="SSF53807">
    <property type="entry name" value="Helical backbone' metal receptor"/>
    <property type="match status" value="1"/>
</dbReference>
<dbReference type="Pfam" id="PF01497">
    <property type="entry name" value="Peripla_BP_2"/>
    <property type="match status" value="1"/>
</dbReference>
<dbReference type="GO" id="GO:1901678">
    <property type="term" value="P:iron coordination entity transport"/>
    <property type="evidence" value="ECO:0007669"/>
    <property type="project" value="UniProtKB-ARBA"/>
</dbReference>
<dbReference type="Proteomes" id="UP000198854">
    <property type="component" value="Unassembled WGS sequence"/>
</dbReference>
<dbReference type="EMBL" id="FNDD01000062">
    <property type="protein sequence ID" value="SDI09649.1"/>
    <property type="molecule type" value="Genomic_DNA"/>
</dbReference>
<reference evidence="8 9" key="1">
    <citation type="submission" date="2016-10" db="EMBL/GenBank/DDBJ databases">
        <authorList>
            <person name="de Groot N.N."/>
        </authorList>
    </citation>
    <scope>NUCLEOTIDE SEQUENCE [LARGE SCALE GENOMIC DNA]</scope>
    <source>
        <strain evidence="8 9">CGMCC 1.10228</strain>
    </source>
</reference>
<dbReference type="InterPro" id="IPR033870">
    <property type="entry name" value="FatB"/>
</dbReference>
<gene>
    <name evidence="8" type="ORF">SAMN04488136_1624</name>
</gene>
<keyword evidence="3" id="KW-0813">Transport</keyword>
<dbReference type="CDD" id="cd01140">
    <property type="entry name" value="FatB"/>
    <property type="match status" value="1"/>
</dbReference>
<organism evidence="8 9">
    <name type="scientific">Vibrio xiamenensis</name>
    <dbReference type="NCBI Taxonomy" id="861298"/>
    <lineage>
        <taxon>Bacteria</taxon>
        <taxon>Pseudomonadati</taxon>
        <taxon>Pseudomonadota</taxon>
        <taxon>Gammaproteobacteria</taxon>
        <taxon>Vibrionales</taxon>
        <taxon>Vibrionaceae</taxon>
        <taxon>Vibrio</taxon>
    </lineage>
</organism>
<evidence type="ECO:0000256" key="5">
    <source>
        <dbReference type="ARBA" id="ARBA00022729"/>
    </source>
</evidence>
<keyword evidence="5 6" id="KW-0732">Signal</keyword>
<name>A0A1G8HSP7_9VIBR</name>
<keyword evidence="4" id="KW-0410">Iron transport</keyword>
<dbReference type="InterPro" id="IPR002491">
    <property type="entry name" value="ABC_transptr_periplasmic_BD"/>
</dbReference>
<dbReference type="GO" id="GO:0030288">
    <property type="term" value="C:outer membrane-bounded periplasmic space"/>
    <property type="evidence" value="ECO:0007669"/>
    <property type="project" value="TreeGrafter"/>
</dbReference>
<protein>
    <submittedName>
        <fullName evidence="8">Iron complex transport system substrate-binding protein</fullName>
    </submittedName>
</protein>
<keyword evidence="4" id="KW-0406">Ion transport</keyword>
<evidence type="ECO:0000256" key="2">
    <source>
        <dbReference type="ARBA" id="ARBA00008814"/>
    </source>
</evidence>
<dbReference type="PANTHER" id="PTHR30532:SF28">
    <property type="entry name" value="PETROBACTIN-BINDING PROTEIN YCLQ"/>
    <property type="match status" value="1"/>
</dbReference>
<evidence type="ECO:0000313" key="9">
    <source>
        <dbReference type="Proteomes" id="UP000198854"/>
    </source>
</evidence>
<evidence type="ECO:0000256" key="4">
    <source>
        <dbReference type="ARBA" id="ARBA00022496"/>
    </source>
</evidence>
<dbReference type="PROSITE" id="PS50983">
    <property type="entry name" value="FE_B12_PBP"/>
    <property type="match status" value="1"/>
</dbReference>
<feature type="domain" description="Fe/B12 periplasmic-binding" evidence="7">
    <location>
        <begin position="39"/>
        <end position="300"/>
    </location>
</feature>
<feature type="signal peptide" evidence="6">
    <location>
        <begin position="1"/>
        <end position="19"/>
    </location>
</feature>
<evidence type="ECO:0000256" key="3">
    <source>
        <dbReference type="ARBA" id="ARBA00022448"/>
    </source>
</evidence>
<proteinExistence type="inferred from homology"/>
<evidence type="ECO:0000256" key="6">
    <source>
        <dbReference type="SAM" id="SignalP"/>
    </source>
</evidence>
<sequence>MKRIALAFMASVVAFGSHAEMVEIKHEMGTTQVETNPSRVVVLGIGALDVVDSLGINPVAVSKVSMLPDYLKKYSDYPSSGSLFEPDFEAIYNDKPDVIIAGPRSASHYDELSKIAPTVIFGSARGADYWPATQQEWRKLGKVFDKQQWVEKKITELDAQFKAIRDYNQAHNADALTVMSSGGNITTFGAHSRFSIIYKDFGFNETVKNIKPSQHGDLISYEYIQKANPSTLFIIDRDKLVNKGQSHTHQEFENDLVKSTKAYKNQHMKYLDLNAWYLAISGVKATENMVADIESSIGMN</sequence>
<dbReference type="Gene3D" id="3.40.50.1980">
    <property type="entry name" value="Nitrogenase molybdenum iron protein domain"/>
    <property type="match status" value="2"/>
</dbReference>
<evidence type="ECO:0000313" key="8">
    <source>
        <dbReference type="EMBL" id="SDI09649.1"/>
    </source>
</evidence>
<feature type="chain" id="PRO_5011752947" evidence="6">
    <location>
        <begin position="20"/>
        <end position="300"/>
    </location>
</feature>
<dbReference type="STRING" id="861298.SAMN04488136_1624"/>
<comment type="subcellular location">
    <subcellularLocation>
        <location evidence="1">Cell envelope</location>
    </subcellularLocation>
</comment>
<dbReference type="PANTHER" id="PTHR30532">
    <property type="entry name" value="IRON III DICITRATE-BINDING PERIPLASMIC PROTEIN"/>
    <property type="match status" value="1"/>
</dbReference>
<dbReference type="RefSeq" id="WP_093279540.1">
    <property type="nucleotide sequence ID" value="NZ_FNDD01000062.1"/>
</dbReference>
<dbReference type="InterPro" id="IPR051313">
    <property type="entry name" value="Bact_iron-sidero_bind"/>
</dbReference>
<dbReference type="OrthoDB" id="63946at2"/>
<accession>A0A1G8HSP7</accession>
<evidence type="ECO:0000259" key="7">
    <source>
        <dbReference type="PROSITE" id="PS50983"/>
    </source>
</evidence>
<keyword evidence="9" id="KW-1185">Reference proteome</keyword>
<keyword evidence="4" id="KW-0408">Iron</keyword>
<comment type="similarity">
    <text evidence="2">Belongs to the bacterial solute-binding protein 8 family.</text>
</comment>
<dbReference type="AlphaFoldDB" id="A0A1G8HSP7"/>